<feature type="region of interest" description="Disordered" evidence="1">
    <location>
        <begin position="108"/>
        <end position="141"/>
    </location>
</feature>
<reference evidence="2" key="1">
    <citation type="journal article" date="2020" name="Fungal Divers.">
        <title>Resolving the Mortierellaceae phylogeny through synthesis of multi-gene phylogenetics and phylogenomics.</title>
        <authorList>
            <person name="Vandepol N."/>
            <person name="Liber J."/>
            <person name="Desiro A."/>
            <person name="Na H."/>
            <person name="Kennedy M."/>
            <person name="Barry K."/>
            <person name="Grigoriev I.V."/>
            <person name="Miller A.N."/>
            <person name="O'Donnell K."/>
            <person name="Stajich J.E."/>
            <person name="Bonito G."/>
        </authorList>
    </citation>
    <scope>NUCLEOTIDE SEQUENCE</scope>
    <source>
        <strain evidence="2">KOD1015</strain>
    </source>
</reference>
<dbReference type="Proteomes" id="UP000780801">
    <property type="component" value="Unassembled WGS sequence"/>
</dbReference>
<accession>A0A9P6KBK6</accession>
<proteinExistence type="predicted"/>
<evidence type="ECO:0000313" key="2">
    <source>
        <dbReference type="EMBL" id="KAF9578727.1"/>
    </source>
</evidence>
<feature type="compositionally biased region" description="Polar residues" evidence="1">
    <location>
        <begin position="282"/>
        <end position="305"/>
    </location>
</feature>
<feature type="region of interest" description="Disordered" evidence="1">
    <location>
        <begin position="1"/>
        <end position="95"/>
    </location>
</feature>
<gene>
    <name evidence="2" type="ORF">BGW38_005336</name>
</gene>
<dbReference type="EMBL" id="JAABOA010003384">
    <property type="protein sequence ID" value="KAF9578727.1"/>
    <property type="molecule type" value="Genomic_DNA"/>
</dbReference>
<feature type="compositionally biased region" description="Polar residues" evidence="1">
    <location>
        <begin position="109"/>
        <end position="123"/>
    </location>
</feature>
<feature type="compositionally biased region" description="Low complexity" evidence="1">
    <location>
        <begin position="65"/>
        <end position="95"/>
    </location>
</feature>
<organism evidence="2 3">
    <name type="scientific">Lunasporangiospora selenospora</name>
    <dbReference type="NCBI Taxonomy" id="979761"/>
    <lineage>
        <taxon>Eukaryota</taxon>
        <taxon>Fungi</taxon>
        <taxon>Fungi incertae sedis</taxon>
        <taxon>Mucoromycota</taxon>
        <taxon>Mortierellomycotina</taxon>
        <taxon>Mortierellomycetes</taxon>
        <taxon>Mortierellales</taxon>
        <taxon>Mortierellaceae</taxon>
        <taxon>Lunasporangiospora</taxon>
    </lineage>
</organism>
<protein>
    <submittedName>
        <fullName evidence="2">Uncharacterized protein</fullName>
    </submittedName>
</protein>
<evidence type="ECO:0000313" key="3">
    <source>
        <dbReference type="Proteomes" id="UP000780801"/>
    </source>
</evidence>
<comment type="caution">
    <text evidence="2">The sequence shown here is derived from an EMBL/GenBank/DDBJ whole genome shotgun (WGS) entry which is preliminary data.</text>
</comment>
<sequence>MPPGPQPIVTEVEAMTPMDQLPPPLYTFSGPVPSSTRPDEVTMSISGNTLPTKDLPPTPTEQGPRATSSSNAQAQSSLAGSSPSSPPTTLTPTRNTWTSLFSFAFGLGSPSSNVSDSGDTGSEQKQEAPWNPQELDPPLPLSIMSVMDKDQQIALAASLRSAEQAYKTTIAQAQDRMKARSRESQRVFDEGKVKIKVKKDEADRVVKADLQAAKDAAAEAQIHEVLELVKHAILDLKEQQILGQEEEEEEKQRRARREEEEEEERQKQMRREEEAKKKEETCNGSLSQEILSNPWSSDTSTSQLHSRPAMTRTGTSTTVIVSKPKEEDPGIKEWVEYAAQTLQPRIPKAQARQLLLEAIATEATRRQIDLGSTSGPSTVTA</sequence>
<evidence type="ECO:0000256" key="1">
    <source>
        <dbReference type="SAM" id="MobiDB-lite"/>
    </source>
</evidence>
<name>A0A9P6KBK6_9FUNG</name>
<feature type="region of interest" description="Disordered" evidence="1">
    <location>
        <begin position="244"/>
        <end position="325"/>
    </location>
</feature>
<keyword evidence="3" id="KW-1185">Reference proteome</keyword>
<dbReference type="AlphaFoldDB" id="A0A9P6KBK6"/>
<feature type="compositionally biased region" description="Basic and acidic residues" evidence="1">
    <location>
        <begin position="250"/>
        <end position="281"/>
    </location>
</feature>